<dbReference type="AlphaFoldDB" id="A0A7M3MHE1"/>
<evidence type="ECO:0000256" key="12">
    <source>
        <dbReference type="ARBA" id="ARBA00023014"/>
    </source>
</evidence>
<dbReference type="InterPro" id="IPR003828">
    <property type="entry name" value="QueH"/>
</dbReference>
<name>A0A7M3MHE1_9BACT</name>
<gene>
    <name evidence="17" type="primary">queH</name>
    <name evidence="18" type="ORF">DPQ33_05460</name>
</gene>
<evidence type="ECO:0000256" key="9">
    <source>
        <dbReference type="ARBA" id="ARBA00022785"/>
    </source>
</evidence>
<dbReference type="Pfam" id="PF02677">
    <property type="entry name" value="QueH"/>
    <property type="match status" value="1"/>
</dbReference>
<dbReference type="GO" id="GO:0008616">
    <property type="term" value="P:tRNA queuosine(34) biosynthetic process"/>
    <property type="evidence" value="ECO:0007669"/>
    <property type="project" value="UniProtKB-UniRule"/>
</dbReference>
<evidence type="ECO:0000256" key="1">
    <source>
        <dbReference type="ARBA" id="ARBA00002268"/>
    </source>
</evidence>
<keyword evidence="14 17" id="KW-0676">Redox-active center</keyword>
<dbReference type="HAMAP" id="MF_02089">
    <property type="entry name" value="QueH"/>
    <property type="match status" value="1"/>
</dbReference>
<keyword evidence="10 17" id="KW-0560">Oxidoreductase</keyword>
<dbReference type="GO" id="GO:0052693">
    <property type="term" value="F:epoxyqueuosine reductase activity"/>
    <property type="evidence" value="ECO:0007669"/>
    <property type="project" value="UniProtKB-UniRule"/>
</dbReference>
<organism evidence="18 19">
    <name type="scientific">Oceanidesulfovibrio indonesiensis</name>
    <dbReference type="NCBI Taxonomy" id="54767"/>
    <lineage>
        <taxon>Bacteria</taxon>
        <taxon>Pseudomonadati</taxon>
        <taxon>Thermodesulfobacteriota</taxon>
        <taxon>Desulfovibrionia</taxon>
        <taxon>Desulfovibrionales</taxon>
        <taxon>Desulfovibrionaceae</taxon>
        <taxon>Oceanidesulfovibrio</taxon>
    </lineage>
</organism>
<keyword evidence="11 17" id="KW-0408">Iron</keyword>
<evidence type="ECO:0000256" key="2">
    <source>
        <dbReference type="ARBA" id="ARBA00004691"/>
    </source>
</evidence>
<protein>
    <recommendedName>
        <fullName evidence="5 17">Epoxyqueuosine reductase QueH</fullName>
        <ecNumber evidence="4 17">1.17.99.6</ecNumber>
    </recommendedName>
    <alternativeName>
        <fullName evidence="15 17">Queuosine biosynthesis protein QueH</fullName>
    </alternativeName>
</protein>
<evidence type="ECO:0000256" key="4">
    <source>
        <dbReference type="ARBA" id="ARBA00012622"/>
    </source>
</evidence>
<proteinExistence type="inferred from homology"/>
<reference evidence="18 19" key="1">
    <citation type="submission" date="2018-06" db="EMBL/GenBank/DDBJ databases">
        <title>Complete genome of Desulfovibrio indonesiensis P37SLT.</title>
        <authorList>
            <person name="Crispim J.S."/>
            <person name="Vidigal P.M.P."/>
            <person name="Silva L.C.F."/>
            <person name="Laguardia C.N."/>
            <person name="Araujo L.C."/>
            <person name="Dias R.S."/>
            <person name="Sousa M.P."/>
            <person name="Paula S.O."/>
            <person name="Silva C."/>
        </authorList>
    </citation>
    <scope>NUCLEOTIDE SEQUENCE [LARGE SCALE GENOMIC DNA]</scope>
    <source>
        <strain evidence="18 19">P37SLT</strain>
    </source>
</reference>
<feature type="binding site" evidence="17">
    <location>
        <position position="90"/>
    </location>
    <ligand>
        <name>[4Fe-4S] cluster</name>
        <dbReference type="ChEBI" id="CHEBI:49883"/>
    </ligand>
</feature>
<sequence>MASQRILLHVCCGPCAIVPAQRLIEAGWEVTALFHNPNIHPLTEYLKRREGILNVADRIGFKVICKDDEYDPQTYFRAVSQREANRCFHCYAIRLERAHSIAKRGRFDAFTSTLLYSKHQKHETIAGLGRDIAGGGSPIFYYEDYRTGWQEGIEASKKWGIYRQQYCGCLYSEYERFRKDLQNVSGAGKPDS</sequence>
<feature type="disulfide bond" description="Redox-active" evidence="17">
    <location>
        <begin position="167"/>
        <end position="169"/>
    </location>
</feature>
<dbReference type="OrthoDB" id="9801033at2"/>
<feature type="binding site" evidence="17">
    <location>
        <position position="11"/>
    </location>
    <ligand>
        <name>[4Fe-4S] cluster</name>
        <dbReference type="ChEBI" id="CHEBI:49883"/>
    </ligand>
</feature>
<dbReference type="EC" id="1.17.99.6" evidence="4 17"/>
<accession>A0A7M3MHE1</accession>
<comment type="catalytic activity">
    <reaction evidence="16 17">
        <text>epoxyqueuosine(34) in tRNA + AH2 = queuosine(34) in tRNA + A + H2O</text>
        <dbReference type="Rhea" id="RHEA:32159"/>
        <dbReference type="Rhea" id="RHEA-COMP:18571"/>
        <dbReference type="Rhea" id="RHEA-COMP:18582"/>
        <dbReference type="ChEBI" id="CHEBI:13193"/>
        <dbReference type="ChEBI" id="CHEBI:15377"/>
        <dbReference type="ChEBI" id="CHEBI:17499"/>
        <dbReference type="ChEBI" id="CHEBI:194431"/>
        <dbReference type="ChEBI" id="CHEBI:194443"/>
        <dbReference type="EC" id="1.17.99.6"/>
    </reaction>
</comment>
<dbReference type="RefSeq" id="WP_144302180.1">
    <property type="nucleotide sequence ID" value="NZ_QMIE01000003.1"/>
</dbReference>
<evidence type="ECO:0000313" key="19">
    <source>
        <dbReference type="Proteomes" id="UP000448292"/>
    </source>
</evidence>
<dbReference type="PANTHER" id="PTHR36701">
    <property type="entry name" value="EPOXYQUEUOSINE REDUCTASE QUEH"/>
    <property type="match status" value="1"/>
</dbReference>
<dbReference type="EMBL" id="QMIE01000003">
    <property type="protein sequence ID" value="TVM18905.1"/>
    <property type="molecule type" value="Genomic_DNA"/>
</dbReference>
<evidence type="ECO:0000256" key="5">
    <source>
        <dbReference type="ARBA" id="ARBA00016895"/>
    </source>
</evidence>
<dbReference type="Proteomes" id="UP000448292">
    <property type="component" value="Unassembled WGS sequence"/>
</dbReference>
<keyword evidence="12 17" id="KW-0411">Iron-sulfur</keyword>
<evidence type="ECO:0000256" key="15">
    <source>
        <dbReference type="ARBA" id="ARBA00031446"/>
    </source>
</evidence>
<evidence type="ECO:0000256" key="13">
    <source>
        <dbReference type="ARBA" id="ARBA00023157"/>
    </source>
</evidence>
<evidence type="ECO:0000256" key="7">
    <source>
        <dbReference type="ARBA" id="ARBA00022694"/>
    </source>
</evidence>
<evidence type="ECO:0000313" key="18">
    <source>
        <dbReference type="EMBL" id="TVM18905.1"/>
    </source>
</evidence>
<feature type="binding site" evidence="17">
    <location>
        <position position="87"/>
    </location>
    <ligand>
        <name>[4Fe-4S] cluster</name>
        <dbReference type="ChEBI" id="CHEBI:49883"/>
    </ligand>
</feature>
<dbReference type="UniPathway" id="UPA00392"/>
<evidence type="ECO:0000256" key="16">
    <source>
        <dbReference type="ARBA" id="ARBA00047415"/>
    </source>
</evidence>
<evidence type="ECO:0000256" key="11">
    <source>
        <dbReference type="ARBA" id="ARBA00023004"/>
    </source>
</evidence>
<dbReference type="GO" id="GO:0051539">
    <property type="term" value="F:4 iron, 4 sulfur cluster binding"/>
    <property type="evidence" value="ECO:0007669"/>
    <property type="project" value="UniProtKB-UniRule"/>
</dbReference>
<evidence type="ECO:0000256" key="17">
    <source>
        <dbReference type="HAMAP-Rule" id="MF_02089"/>
    </source>
</evidence>
<evidence type="ECO:0000256" key="6">
    <source>
        <dbReference type="ARBA" id="ARBA00022485"/>
    </source>
</evidence>
<comment type="caution">
    <text evidence="18">The sequence shown here is derived from an EMBL/GenBank/DDBJ whole genome shotgun (WGS) entry which is preliminary data.</text>
</comment>
<comment type="function">
    <text evidence="1 17">Catalyzes the conversion of epoxyqueuosine (oQ) to queuosine (Q), which is a hypermodified base found in the wobble positions of tRNA(Asp), tRNA(Asn), tRNA(His) and tRNA(Tyr).</text>
</comment>
<evidence type="ECO:0000256" key="10">
    <source>
        <dbReference type="ARBA" id="ARBA00023002"/>
    </source>
</evidence>
<keyword evidence="19" id="KW-1185">Reference proteome</keyword>
<evidence type="ECO:0000256" key="8">
    <source>
        <dbReference type="ARBA" id="ARBA00022723"/>
    </source>
</evidence>
<keyword evidence="13 17" id="KW-1015">Disulfide bond</keyword>
<feature type="binding site" evidence="17">
    <location>
        <position position="12"/>
    </location>
    <ligand>
        <name>[4Fe-4S] cluster</name>
        <dbReference type="ChEBI" id="CHEBI:49883"/>
    </ligand>
</feature>
<comment type="similarity">
    <text evidence="3 17">Belongs to the QueH family.</text>
</comment>
<keyword evidence="6 17" id="KW-0004">4Fe-4S</keyword>
<evidence type="ECO:0000256" key="3">
    <source>
        <dbReference type="ARBA" id="ARBA00008207"/>
    </source>
</evidence>
<comment type="pathway">
    <text evidence="2 17">tRNA modification; tRNA-queuosine biosynthesis.</text>
</comment>
<keyword evidence="8 17" id="KW-0479">Metal-binding</keyword>
<dbReference type="PANTHER" id="PTHR36701:SF1">
    <property type="entry name" value="EPOXYQUEUOSINE REDUCTASE QUEH"/>
    <property type="match status" value="1"/>
</dbReference>
<evidence type="ECO:0000256" key="14">
    <source>
        <dbReference type="ARBA" id="ARBA00023284"/>
    </source>
</evidence>
<keyword evidence="7 17" id="KW-0819">tRNA processing</keyword>
<dbReference type="GO" id="GO:0046872">
    <property type="term" value="F:metal ion binding"/>
    <property type="evidence" value="ECO:0007669"/>
    <property type="project" value="UniProtKB-KW"/>
</dbReference>
<keyword evidence="9 17" id="KW-0671">Queuosine biosynthesis</keyword>